<proteinExistence type="predicted"/>
<dbReference type="AlphaFoldDB" id="A0AA96RBQ7"/>
<feature type="region of interest" description="Disordered" evidence="1">
    <location>
        <begin position="143"/>
        <end position="212"/>
    </location>
</feature>
<dbReference type="EMBL" id="CP130318">
    <property type="protein sequence ID" value="WNQ09670.1"/>
    <property type="molecule type" value="Genomic_DNA"/>
</dbReference>
<feature type="compositionally biased region" description="Basic and acidic residues" evidence="1">
    <location>
        <begin position="164"/>
        <end position="178"/>
    </location>
</feature>
<name>A0AA96RBQ7_9BACL</name>
<organism evidence="2 3">
    <name type="scientific">Paenibacillus aurantius</name>
    <dbReference type="NCBI Taxonomy" id="2918900"/>
    <lineage>
        <taxon>Bacteria</taxon>
        <taxon>Bacillati</taxon>
        <taxon>Bacillota</taxon>
        <taxon>Bacilli</taxon>
        <taxon>Bacillales</taxon>
        <taxon>Paenibacillaceae</taxon>
        <taxon>Paenibacillus</taxon>
    </lineage>
</organism>
<evidence type="ECO:0000313" key="2">
    <source>
        <dbReference type="EMBL" id="WNQ09670.1"/>
    </source>
</evidence>
<dbReference type="Proteomes" id="UP001305702">
    <property type="component" value="Chromosome"/>
</dbReference>
<sequence length="228" mass="25901">MNKRFCTTLGIMILLLVGCGNKLDERRLADITSELEKSTLSKYVGGNLKSSVVDKLKLDDYKFYRYQYSAEANSDFEALPKTEKYKILKDSLDTARSVRFDCGEKNICTIEGIELKNGTSNYLMATDPLDKYEFKINNATYEPETTTVQPSKTQSSPSTYTKEQLQKDPKAPSKDPADYNKNGEYVPKNGISNNPNDYNAKGEYKPVESMTKEEIKKELEDMLKKSIK</sequence>
<accession>A0AA96RBQ7</accession>
<evidence type="ECO:0000256" key="1">
    <source>
        <dbReference type="SAM" id="MobiDB-lite"/>
    </source>
</evidence>
<dbReference type="RefSeq" id="WP_315603444.1">
    <property type="nucleotide sequence ID" value="NZ_CP130318.1"/>
</dbReference>
<dbReference type="KEGG" id="paun:MJA45_18830"/>
<gene>
    <name evidence="2" type="ORF">MJA45_18830</name>
</gene>
<keyword evidence="3" id="KW-1185">Reference proteome</keyword>
<feature type="compositionally biased region" description="Polar residues" evidence="1">
    <location>
        <begin position="143"/>
        <end position="163"/>
    </location>
</feature>
<protein>
    <recommendedName>
        <fullName evidence="4">Lipoprotein</fullName>
    </recommendedName>
</protein>
<feature type="compositionally biased region" description="Basic and acidic residues" evidence="1">
    <location>
        <begin position="200"/>
        <end position="212"/>
    </location>
</feature>
<reference evidence="2 3" key="1">
    <citation type="submission" date="2022-02" db="EMBL/GenBank/DDBJ databases">
        <title>Paenibacillus sp. MBLB1776 Whole Genome Shotgun Sequencing.</title>
        <authorList>
            <person name="Hwang C.Y."/>
            <person name="Cho E.-S."/>
            <person name="Seo M.-J."/>
        </authorList>
    </citation>
    <scope>NUCLEOTIDE SEQUENCE [LARGE SCALE GENOMIC DNA]</scope>
    <source>
        <strain evidence="2 3">MBLB1776</strain>
    </source>
</reference>
<dbReference type="PROSITE" id="PS51257">
    <property type="entry name" value="PROKAR_LIPOPROTEIN"/>
    <property type="match status" value="1"/>
</dbReference>
<evidence type="ECO:0000313" key="3">
    <source>
        <dbReference type="Proteomes" id="UP001305702"/>
    </source>
</evidence>
<evidence type="ECO:0008006" key="4">
    <source>
        <dbReference type="Google" id="ProtNLM"/>
    </source>
</evidence>